<dbReference type="AlphaFoldDB" id="A0A0F7SB05"/>
<reference evidence="3" key="3">
    <citation type="submission" date="2014-06" db="EMBL/GenBank/DDBJ databases">
        <authorList>
            <person name="Berkman J.Paul."/>
        </authorList>
    </citation>
    <scope>NUCLEOTIDE SEQUENCE [LARGE SCALE GENOMIC DNA]</scope>
</reference>
<evidence type="ECO:0000313" key="4">
    <source>
        <dbReference type="Proteomes" id="UP000242770"/>
    </source>
</evidence>
<keyword evidence="4" id="KW-1185">Reference proteome</keyword>
<dbReference type="InterPro" id="IPR019341">
    <property type="entry name" value="Alpha/Gamma-adaptin-bd_p34"/>
</dbReference>
<dbReference type="PANTHER" id="PTHR14659">
    <property type="entry name" value="ALPHA- AND GAMMA-ADAPTIN-BINDING PROTEIN P34"/>
    <property type="match status" value="1"/>
</dbReference>
<feature type="compositionally biased region" description="Low complexity" evidence="1">
    <location>
        <begin position="211"/>
        <end position="225"/>
    </location>
</feature>
<proteinExistence type="predicted"/>
<dbReference type="Pfam" id="PF10199">
    <property type="entry name" value="Adaptin_binding"/>
    <property type="match status" value="1"/>
</dbReference>
<dbReference type="OrthoDB" id="3362485at2759"/>
<gene>
    <name evidence="3" type="primary">SSCI79510.1</name>
    <name evidence="2" type="ORF">SPSC_05450</name>
</gene>
<dbReference type="EMBL" id="LK056686">
    <property type="protein sequence ID" value="CDU25557.1"/>
    <property type="molecule type" value="Genomic_DNA"/>
</dbReference>
<feature type="region of interest" description="Disordered" evidence="1">
    <location>
        <begin position="204"/>
        <end position="228"/>
    </location>
</feature>
<evidence type="ECO:0000256" key="1">
    <source>
        <dbReference type="SAM" id="MobiDB-lite"/>
    </source>
</evidence>
<feature type="region of interest" description="Disordered" evidence="1">
    <location>
        <begin position="257"/>
        <end position="276"/>
    </location>
</feature>
<reference evidence="4" key="2">
    <citation type="submission" date="2014-06" db="EMBL/GenBank/DDBJ databases">
        <authorList>
            <person name="Berkman P.J."/>
        </authorList>
    </citation>
    <scope>NUCLEOTIDE SEQUENCE [LARGE SCALE GENOMIC DNA]</scope>
</reference>
<sequence>MAIALAAKASDDPLNTVAVVPFDLDASTTRRGVSASSSTPTASYNSLAAAASNLISVIAQGSTAVDTLYEARGDSRSDAGSDQGLSSFIYTAPASASTDAAQQGWYVSTPYHISNRYYDADITIKATKGALPSSSGTQERSPDAALSQSYPAYLVVVDRSRSLEHHRLLAASLESKVAPGFDADISIVAGVSLISSSHPQLVTTLDDERSSTSTSRHQSASQSSTPAKTSDLVALYADHGWEFIAIDELDADESDGALSLDSDRADNYDGDREDDKDGIERIREALMNHMWNDLVRKDQSFSLSSRNELRNNNPSAFASGAPYSSFSDAVNAGLEDSDGVADEAHQREVPVENLETTSSLQQLSGNSGGLPRLDLDSHAKASDLDEQLAKLFLSKSAANGSADLAELEAFLESEDPSWPGLAPKSSTLSNTNAANATQSFEDDFDDFLPFQSAPPSTSQPDSQHTNPDDFAFDTEDLPSMQDISHMQGRLFGSNAAARLEADPLGMGSQTNNAGEGDLASQLQQLQWHAQRVRNIQDPDQRRKEAALVALAFNMQWSSDSDDPLGADAGGMTF</sequence>
<dbReference type="PANTHER" id="PTHR14659:SF1">
    <property type="entry name" value="ALPHA- AND GAMMA-ADAPTIN-BINDING PROTEIN P34"/>
    <property type="match status" value="1"/>
</dbReference>
<feature type="region of interest" description="Disordered" evidence="1">
    <location>
        <begin position="339"/>
        <end position="374"/>
    </location>
</feature>
<feature type="compositionally biased region" description="Basic and acidic residues" evidence="1">
    <location>
        <begin position="261"/>
        <end position="276"/>
    </location>
</feature>
<evidence type="ECO:0000313" key="2">
    <source>
        <dbReference type="EMBL" id="CDU25557.1"/>
    </source>
</evidence>
<organism evidence="3 4">
    <name type="scientific">Sporisorium scitamineum</name>
    <dbReference type="NCBI Taxonomy" id="49012"/>
    <lineage>
        <taxon>Eukaryota</taxon>
        <taxon>Fungi</taxon>
        <taxon>Dikarya</taxon>
        <taxon>Basidiomycota</taxon>
        <taxon>Ustilaginomycotina</taxon>
        <taxon>Ustilaginomycetes</taxon>
        <taxon>Ustilaginales</taxon>
        <taxon>Ustilaginaceae</taxon>
        <taxon>Sporisorium</taxon>
    </lineage>
</organism>
<name>A0A0F7SB05_9BASI</name>
<dbReference type="EMBL" id="CCFA01004844">
    <property type="protein sequence ID" value="CDW99566.1"/>
    <property type="molecule type" value="Genomic_DNA"/>
</dbReference>
<evidence type="ECO:0000313" key="3">
    <source>
        <dbReference type="EMBL" id="CDW99566.1"/>
    </source>
</evidence>
<feature type="compositionally biased region" description="Polar residues" evidence="1">
    <location>
        <begin position="453"/>
        <end position="465"/>
    </location>
</feature>
<dbReference type="Proteomes" id="UP000242770">
    <property type="component" value="Unassembled WGS sequence"/>
</dbReference>
<accession>A0A0F7SB05</accession>
<protein>
    <submittedName>
        <fullName evidence="3">Uncharacterized protein</fullName>
    </submittedName>
</protein>
<reference evidence="2" key="1">
    <citation type="submission" date="2014-06" db="EMBL/GenBank/DDBJ databases">
        <authorList>
            <person name="Ju J."/>
            <person name="Zhang J."/>
        </authorList>
    </citation>
    <scope>NUCLEOTIDE SEQUENCE</scope>
    <source>
        <strain evidence="2">SscI8</strain>
    </source>
</reference>
<feature type="region of interest" description="Disordered" evidence="1">
    <location>
        <begin position="445"/>
        <end position="474"/>
    </location>
</feature>
<dbReference type="Gene3D" id="3.40.50.11960">
    <property type="match status" value="1"/>
</dbReference>